<dbReference type="Gene3D" id="1.20.1250.20">
    <property type="entry name" value="MFS general substrate transporter like domains"/>
    <property type="match status" value="1"/>
</dbReference>
<dbReference type="SUPFAM" id="SSF103473">
    <property type="entry name" value="MFS general substrate transporter"/>
    <property type="match status" value="1"/>
</dbReference>
<evidence type="ECO:0000313" key="8">
    <source>
        <dbReference type="EMBL" id="OUE19000.1"/>
    </source>
</evidence>
<feature type="transmembrane region" description="Helical" evidence="6">
    <location>
        <begin position="317"/>
        <end position="338"/>
    </location>
</feature>
<evidence type="ECO:0000256" key="1">
    <source>
        <dbReference type="ARBA" id="ARBA00004651"/>
    </source>
</evidence>
<evidence type="ECO:0000256" key="3">
    <source>
        <dbReference type="ARBA" id="ARBA00022692"/>
    </source>
</evidence>
<accession>A0A251Y3X4</accession>
<dbReference type="InterPro" id="IPR024671">
    <property type="entry name" value="Atg22-like"/>
</dbReference>
<protein>
    <submittedName>
        <fullName evidence="8">Bicyclomycin/multidrug efflux system</fullName>
    </submittedName>
</protein>
<dbReference type="GO" id="GO:0022857">
    <property type="term" value="F:transmembrane transporter activity"/>
    <property type="evidence" value="ECO:0007669"/>
    <property type="project" value="InterPro"/>
</dbReference>
<dbReference type="RefSeq" id="WP_086518373.1">
    <property type="nucleotide sequence ID" value="NZ_MDJY01000060.1"/>
</dbReference>
<organism evidence="8 9">
    <name type="scientific">Clavibacter michiganensis</name>
    <dbReference type="NCBI Taxonomy" id="28447"/>
    <lineage>
        <taxon>Bacteria</taxon>
        <taxon>Bacillati</taxon>
        <taxon>Actinomycetota</taxon>
        <taxon>Actinomycetes</taxon>
        <taxon>Micrococcales</taxon>
        <taxon>Microbacteriaceae</taxon>
        <taxon>Clavibacter</taxon>
    </lineage>
</organism>
<dbReference type="InterPro" id="IPR020846">
    <property type="entry name" value="MFS_dom"/>
</dbReference>
<comment type="caution">
    <text evidence="8">The sequence shown here is derived from an EMBL/GenBank/DDBJ whole genome shotgun (WGS) entry which is preliminary data.</text>
</comment>
<feature type="transmembrane region" description="Helical" evidence="6">
    <location>
        <begin position="81"/>
        <end position="100"/>
    </location>
</feature>
<dbReference type="PANTHER" id="PTHR23519">
    <property type="entry name" value="AUTOPHAGY-RELATED PROTEIN 22"/>
    <property type="match status" value="1"/>
</dbReference>
<evidence type="ECO:0000256" key="5">
    <source>
        <dbReference type="ARBA" id="ARBA00023136"/>
    </source>
</evidence>
<keyword evidence="4 6" id="KW-1133">Transmembrane helix</keyword>
<feature type="transmembrane region" description="Helical" evidence="6">
    <location>
        <begin position="437"/>
        <end position="454"/>
    </location>
</feature>
<name>A0A251Y3X4_9MICO</name>
<evidence type="ECO:0000256" key="2">
    <source>
        <dbReference type="ARBA" id="ARBA00022448"/>
    </source>
</evidence>
<reference evidence="8 9" key="1">
    <citation type="submission" date="2016-08" db="EMBL/GenBank/DDBJ databases">
        <title>Genome sequence of Clavibacter michiganensis spp strain CFBP8017.</title>
        <authorList>
            <person name="Thapa S.P."/>
            <person name="Coaker G."/>
            <person name="Jacques M.-A."/>
        </authorList>
    </citation>
    <scope>NUCLEOTIDE SEQUENCE [LARGE SCALE GENOMIC DNA]</scope>
    <source>
        <strain evidence="8">CFBP8017</strain>
    </source>
</reference>
<dbReference type="InterPro" id="IPR036259">
    <property type="entry name" value="MFS_trans_sf"/>
</dbReference>
<dbReference type="AlphaFoldDB" id="A0A251Y3X4"/>
<gene>
    <name evidence="8" type="ORF">BFL36_13230</name>
</gene>
<dbReference type="PROSITE" id="PS50850">
    <property type="entry name" value="MFS"/>
    <property type="match status" value="1"/>
</dbReference>
<feature type="transmembrane region" description="Helical" evidence="6">
    <location>
        <begin position="281"/>
        <end position="311"/>
    </location>
</feature>
<comment type="subcellular location">
    <subcellularLocation>
        <location evidence="1">Cell membrane</location>
        <topology evidence="1">Multi-pass membrane protein</topology>
    </subcellularLocation>
</comment>
<feature type="transmembrane region" description="Helical" evidence="6">
    <location>
        <begin position="112"/>
        <end position="131"/>
    </location>
</feature>
<feature type="transmembrane region" description="Helical" evidence="6">
    <location>
        <begin position="347"/>
        <end position="364"/>
    </location>
</feature>
<evidence type="ECO:0000259" key="7">
    <source>
        <dbReference type="PROSITE" id="PS50850"/>
    </source>
</evidence>
<keyword evidence="3 6" id="KW-0812">Transmembrane</keyword>
<feature type="transmembrane region" description="Helical" evidence="6">
    <location>
        <begin position="137"/>
        <end position="157"/>
    </location>
</feature>
<evidence type="ECO:0000256" key="6">
    <source>
        <dbReference type="SAM" id="Phobius"/>
    </source>
</evidence>
<dbReference type="PANTHER" id="PTHR23519:SF1">
    <property type="entry name" value="AUTOPHAGY-RELATED PROTEIN 22"/>
    <property type="match status" value="1"/>
</dbReference>
<keyword evidence="2" id="KW-0813">Transport</keyword>
<evidence type="ECO:0000313" key="9">
    <source>
        <dbReference type="Proteomes" id="UP000195011"/>
    </source>
</evidence>
<proteinExistence type="predicted"/>
<dbReference type="Pfam" id="PF11700">
    <property type="entry name" value="ATG22"/>
    <property type="match status" value="1"/>
</dbReference>
<feature type="transmembrane region" description="Helical" evidence="6">
    <location>
        <begin position="226"/>
        <end position="246"/>
    </location>
</feature>
<feature type="transmembrane region" description="Helical" evidence="6">
    <location>
        <begin position="407"/>
        <end position="431"/>
    </location>
</feature>
<sequence>MSTTAPAGVAEHEPAAPPRRRVAAWALWDWGSAAFNAVVTTFVFSTYLASSLFVDPAIVAAAGDDARNPALVAAKADTSGVISLALTLAGLLIAVLAPVLGQRSDGSGRRRLWLGINTGIVVLAMLGMVFVEPVPSYLWLGAVLLATGNVFFEFASVNYNAMLVQVSTPRTVGRVSGLGWGMGYVGGIVLLALLLGLFLFDFGTPGASGLLGLPSGAEGGALDVRIAILVAAIWCAVFSIPVLVGVPEIPAAPGRARQGILASYRTLFRRIAELYRESPRVLVFLLASAVFRDGLAAVFTFGAIIAAQVFGFSTTEVLLFGVAANVVAGIGTFAAGWFDDRFGAKPVILVSLACLIVGGCAVLAVGDAKAGFWATGLFLCLFVGPVQSSSRTFLARISPVGREGEMFGLYTTTGRAVSFLAPGLFGIAVAITGDTRFGIIGIVIVLLVGLLLMLRVRGADARVAVIRRP</sequence>
<dbReference type="GO" id="GO:0005886">
    <property type="term" value="C:plasma membrane"/>
    <property type="evidence" value="ECO:0007669"/>
    <property type="project" value="UniProtKB-SubCell"/>
</dbReference>
<evidence type="ECO:0000256" key="4">
    <source>
        <dbReference type="ARBA" id="ARBA00022989"/>
    </source>
</evidence>
<dbReference type="Proteomes" id="UP000195011">
    <property type="component" value="Unassembled WGS sequence"/>
</dbReference>
<dbReference type="EMBL" id="MDJY01000060">
    <property type="protein sequence ID" value="OUE19000.1"/>
    <property type="molecule type" value="Genomic_DNA"/>
</dbReference>
<feature type="domain" description="Major facilitator superfamily (MFS) profile" evidence="7">
    <location>
        <begin position="280"/>
        <end position="469"/>
    </location>
</feature>
<feature type="transmembrane region" description="Helical" evidence="6">
    <location>
        <begin position="178"/>
        <end position="200"/>
    </location>
</feature>
<feature type="transmembrane region" description="Helical" evidence="6">
    <location>
        <begin position="370"/>
        <end position="386"/>
    </location>
</feature>
<dbReference type="InterPro" id="IPR050495">
    <property type="entry name" value="ATG22/LtaA_families"/>
</dbReference>
<keyword evidence="5 6" id="KW-0472">Membrane</keyword>